<comment type="caution">
    <text evidence="2">The sequence shown here is derived from an EMBL/GenBank/DDBJ whole genome shotgun (WGS) entry which is preliminary data.</text>
</comment>
<keyword evidence="3" id="KW-1185">Reference proteome</keyword>
<organism evidence="2 3">
    <name type="scientific">Thermosporothrix hazakensis</name>
    <dbReference type="NCBI Taxonomy" id="644383"/>
    <lineage>
        <taxon>Bacteria</taxon>
        <taxon>Bacillati</taxon>
        <taxon>Chloroflexota</taxon>
        <taxon>Ktedonobacteria</taxon>
        <taxon>Ktedonobacterales</taxon>
        <taxon>Thermosporotrichaceae</taxon>
        <taxon>Thermosporothrix</taxon>
    </lineage>
</organism>
<proteinExistence type="predicted"/>
<evidence type="ECO:0000259" key="1">
    <source>
        <dbReference type="Pfam" id="PF01370"/>
    </source>
</evidence>
<dbReference type="Pfam" id="PF01370">
    <property type="entry name" value="Epimerase"/>
    <property type="match status" value="1"/>
</dbReference>
<dbReference type="OrthoDB" id="9776016at2"/>
<dbReference type="InterPro" id="IPR036291">
    <property type="entry name" value="NAD(P)-bd_dom_sf"/>
</dbReference>
<dbReference type="RefSeq" id="WP_111323887.1">
    <property type="nucleotide sequence ID" value="NZ_BIFX01000001.1"/>
</dbReference>
<name>A0A326U578_THEHA</name>
<dbReference type="PANTHER" id="PTHR43245">
    <property type="entry name" value="BIFUNCTIONAL POLYMYXIN RESISTANCE PROTEIN ARNA"/>
    <property type="match status" value="1"/>
</dbReference>
<reference evidence="2 3" key="1">
    <citation type="submission" date="2018-06" db="EMBL/GenBank/DDBJ databases">
        <title>Genomic Encyclopedia of Archaeal and Bacterial Type Strains, Phase II (KMG-II): from individual species to whole genera.</title>
        <authorList>
            <person name="Goeker M."/>
        </authorList>
    </citation>
    <scope>NUCLEOTIDE SEQUENCE [LARGE SCALE GENOMIC DNA]</scope>
    <source>
        <strain evidence="2 3">ATCC BAA-1881</strain>
    </source>
</reference>
<protein>
    <submittedName>
        <fullName evidence="2">Nucleoside-diphosphate-sugar epimerase</fullName>
    </submittedName>
</protein>
<sequence>MRVLILGGTGFIGPSVVRRLYERGHELTLFHRGQHEIETPAEVRHIHCDPTRQPVEALPEYRETLRELAPDVVLYMVPWSDRDSRILVETIRGIARRVVGISSQDVYRAYGRLHGTEPGPIEPVPLTEDSPLREKLYPYRDPNSKQTEYPLFDMGAYDKILAERVLMGASELAGTILRLPMVYGERDTQHRLYLHLKRMDDQRPAILLDKGLARWHWTRGYVENVAEAIALAVTSDQAAGRIYNVGEPFTLSFADWIQTLAKVVGWQGDIVTFPRESMPPQLLFPVNTDQDIVTDTSRIRVELGYQEPVGLDEALRRTVAWERANPPQGLDPRLFDYKAEDELLRSRH</sequence>
<feature type="domain" description="NAD-dependent epimerase/dehydratase" evidence="1">
    <location>
        <begin position="3"/>
        <end position="246"/>
    </location>
</feature>
<dbReference type="InterPro" id="IPR050177">
    <property type="entry name" value="Lipid_A_modif_metabolic_enz"/>
</dbReference>
<evidence type="ECO:0000313" key="3">
    <source>
        <dbReference type="Proteomes" id="UP000248806"/>
    </source>
</evidence>
<dbReference type="EMBL" id="QKUF01000012">
    <property type="protein sequence ID" value="PZW27441.1"/>
    <property type="molecule type" value="Genomic_DNA"/>
</dbReference>
<dbReference type="Proteomes" id="UP000248806">
    <property type="component" value="Unassembled WGS sequence"/>
</dbReference>
<evidence type="ECO:0000313" key="2">
    <source>
        <dbReference type="EMBL" id="PZW27441.1"/>
    </source>
</evidence>
<accession>A0A326U578</accession>
<dbReference type="AlphaFoldDB" id="A0A326U578"/>
<dbReference type="SUPFAM" id="SSF51735">
    <property type="entry name" value="NAD(P)-binding Rossmann-fold domains"/>
    <property type="match status" value="1"/>
</dbReference>
<dbReference type="Gene3D" id="3.40.50.720">
    <property type="entry name" value="NAD(P)-binding Rossmann-like Domain"/>
    <property type="match status" value="1"/>
</dbReference>
<dbReference type="InterPro" id="IPR001509">
    <property type="entry name" value="Epimerase_deHydtase"/>
</dbReference>
<gene>
    <name evidence="2" type="ORF">EI42_03527</name>
</gene>